<accession>A0A0L0QU01</accession>
<reference evidence="3" key="1">
    <citation type="submission" date="2015-07" db="EMBL/GenBank/DDBJ databases">
        <title>Fjat-10053 dsm26.</title>
        <authorList>
            <person name="Liu B."/>
            <person name="Wang J."/>
            <person name="Zhu Y."/>
            <person name="Liu G."/>
            <person name="Chen Q."/>
            <person name="Chen Z."/>
            <person name="Lan J."/>
            <person name="Che J."/>
            <person name="Ge C."/>
            <person name="Shi H."/>
            <person name="Pan Z."/>
            <person name="Liu X."/>
        </authorList>
    </citation>
    <scope>NUCLEOTIDE SEQUENCE [LARGE SCALE GENOMIC DNA]</scope>
    <source>
        <strain evidence="3">DSM 26</strain>
    </source>
</reference>
<organism evidence="2 3">
    <name type="scientific">Virgibacillus pantothenticus</name>
    <dbReference type="NCBI Taxonomy" id="1473"/>
    <lineage>
        <taxon>Bacteria</taxon>
        <taxon>Bacillati</taxon>
        <taxon>Bacillota</taxon>
        <taxon>Bacilli</taxon>
        <taxon>Bacillales</taxon>
        <taxon>Bacillaceae</taxon>
        <taxon>Virgibacillus</taxon>
    </lineage>
</organism>
<dbReference type="PROSITE" id="PS50943">
    <property type="entry name" value="HTH_CROC1"/>
    <property type="match status" value="1"/>
</dbReference>
<dbReference type="PANTHER" id="PTHR46797">
    <property type="entry name" value="HTH-TYPE TRANSCRIPTIONAL REGULATOR"/>
    <property type="match status" value="1"/>
</dbReference>
<comment type="caution">
    <text evidence="2">The sequence shown here is derived from an EMBL/GenBank/DDBJ whole genome shotgun (WGS) entry which is preliminary data.</text>
</comment>
<dbReference type="CDD" id="cd02209">
    <property type="entry name" value="cupin_XRE_C"/>
    <property type="match status" value="1"/>
</dbReference>
<dbReference type="Gene3D" id="1.10.260.40">
    <property type="entry name" value="lambda repressor-like DNA-binding domains"/>
    <property type="match status" value="1"/>
</dbReference>
<dbReference type="AlphaFoldDB" id="A0A0L0QU01"/>
<dbReference type="InterPro" id="IPR013096">
    <property type="entry name" value="Cupin_2"/>
</dbReference>
<dbReference type="GO" id="GO:0005829">
    <property type="term" value="C:cytosol"/>
    <property type="evidence" value="ECO:0007669"/>
    <property type="project" value="TreeGrafter"/>
</dbReference>
<dbReference type="SUPFAM" id="SSF47413">
    <property type="entry name" value="lambda repressor-like DNA-binding domains"/>
    <property type="match status" value="1"/>
</dbReference>
<evidence type="ECO:0000256" key="1">
    <source>
        <dbReference type="ARBA" id="ARBA00023125"/>
    </source>
</evidence>
<dbReference type="InterPro" id="IPR050807">
    <property type="entry name" value="TransReg_Diox_bact_type"/>
</dbReference>
<dbReference type="SMART" id="SM00530">
    <property type="entry name" value="HTH_XRE"/>
    <property type="match status" value="1"/>
</dbReference>
<sequence length="198" mass="22701">MIGTKKWKERIIINLNNIGAKIKQMRLRAKKTQQQVADECGISKSLLSKIENGQTASAIATLSKISEALKVPLSWLLDDHEDRDLVLLPRNKRQFKVGDDNMGYSYELLANRSQFTGVEPTIVHVTPRDMNVREESYTHSQDEFIYVLEGAIHLRYEGKKHYMEQGDSAYFKGDKPHLFIPVNNEPARVLTIFIDNNL</sequence>
<dbReference type="GO" id="GO:0003677">
    <property type="term" value="F:DNA binding"/>
    <property type="evidence" value="ECO:0007669"/>
    <property type="project" value="UniProtKB-KW"/>
</dbReference>
<dbReference type="Pfam" id="PF01381">
    <property type="entry name" value="HTH_3"/>
    <property type="match status" value="1"/>
</dbReference>
<keyword evidence="1" id="KW-0238">DNA-binding</keyword>
<dbReference type="OrthoDB" id="34624at2"/>
<dbReference type="CDD" id="cd00093">
    <property type="entry name" value="HTH_XRE"/>
    <property type="match status" value="1"/>
</dbReference>
<name>A0A0L0QU01_VIRPA</name>
<dbReference type="RefSeq" id="WP_050350441.1">
    <property type="nucleotide sequence ID" value="NZ_BOSN01000005.1"/>
</dbReference>
<evidence type="ECO:0000313" key="3">
    <source>
        <dbReference type="Proteomes" id="UP000036780"/>
    </source>
</evidence>
<evidence type="ECO:0000313" key="2">
    <source>
        <dbReference type="EMBL" id="KNE22155.1"/>
    </source>
</evidence>
<dbReference type="Pfam" id="PF07883">
    <property type="entry name" value="Cupin_2"/>
    <property type="match status" value="1"/>
</dbReference>
<dbReference type="EMBL" id="LGTO01000004">
    <property type="protein sequence ID" value="KNE22155.1"/>
    <property type="molecule type" value="Genomic_DNA"/>
</dbReference>
<dbReference type="InterPro" id="IPR010982">
    <property type="entry name" value="Lambda_DNA-bd_dom_sf"/>
</dbReference>
<dbReference type="Proteomes" id="UP000036780">
    <property type="component" value="Unassembled WGS sequence"/>
</dbReference>
<dbReference type="GeneID" id="66869606"/>
<dbReference type="GO" id="GO:0003700">
    <property type="term" value="F:DNA-binding transcription factor activity"/>
    <property type="evidence" value="ECO:0007669"/>
    <property type="project" value="TreeGrafter"/>
</dbReference>
<dbReference type="PANTHER" id="PTHR46797:SF1">
    <property type="entry name" value="METHYLPHOSPHONATE SYNTHASE"/>
    <property type="match status" value="1"/>
</dbReference>
<dbReference type="Gene3D" id="2.60.120.10">
    <property type="entry name" value="Jelly Rolls"/>
    <property type="match status" value="1"/>
</dbReference>
<gene>
    <name evidence="2" type="ORF">AFK71_03465</name>
</gene>
<dbReference type="InterPro" id="IPR014710">
    <property type="entry name" value="RmlC-like_jellyroll"/>
</dbReference>
<dbReference type="InterPro" id="IPR011051">
    <property type="entry name" value="RmlC_Cupin_sf"/>
</dbReference>
<proteinExistence type="predicted"/>
<protein>
    <submittedName>
        <fullName evidence="2">Uncharacterized protein</fullName>
    </submittedName>
</protein>
<keyword evidence="3" id="KW-1185">Reference proteome</keyword>
<dbReference type="SUPFAM" id="SSF51182">
    <property type="entry name" value="RmlC-like cupins"/>
    <property type="match status" value="1"/>
</dbReference>
<dbReference type="PATRIC" id="fig|1473.5.peg.3633"/>
<dbReference type="InterPro" id="IPR001387">
    <property type="entry name" value="Cro/C1-type_HTH"/>
</dbReference>